<dbReference type="SUPFAM" id="SSF81383">
    <property type="entry name" value="F-box domain"/>
    <property type="match status" value="1"/>
</dbReference>
<dbReference type="AlphaFoldDB" id="A0A9W4SJX4"/>
<evidence type="ECO:0000313" key="2">
    <source>
        <dbReference type="EMBL" id="CAI2172112.1"/>
    </source>
</evidence>
<dbReference type="PANTHER" id="PTHR38926:SF72">
    <property type="entry name" value="IM:7136021-RELATED"/>
    <property type="match status" value="1"/>
</dbReference>
<proteinExistence type="predicted"/>
<dbReference type="Proteomes" id="UP001153678">
    <property type="component" value="Unassembled WGS sequence"/>
</dbReference>
<dbReference type="EMBL" id="CAMKVN010000898">
    <property type="protein sequence ID" value="CAI2172112.1"/>
    <property type="molecule type" value="Genomic_DNA"/>
</dbReference>
<dbReference type="Gene3D" id="3.80.10.10">
    <property type="entry name" value="Ribonuclease Inhibitor"/>
    <property type="match status" value="2"/>
</dbReference>
<dbReference type="SUPFAM" id="SSF52047">
    <property type="entry name" value="RNI-like"/>
    <property type="match status" value="1"/>
</dbReference>
<reference evidence="2" key="1">
    <citation type="submission" date="2022-08" db="EMBL/GenBank/DDBJ databases">
        <authorList>
            <person name="Kallberg Y."/>
            <person name="Tangrot J."/>
            <person name="Rosling A."/>
        </authorList>
    </citation>
    <scope>NUCLEOTIDE SEQUENCE</scope>
    <source>
        <strain evidence="2">Wild A</strain>
    </source>
</reference>
<keyword evidence="3" id="KW-1185">Reference proteome</keyword>
<organism evidence="2 3">
    <name type="scientific">Funneliformis geosporum</name>
    <dbReference type="NCBI Taxonomy" id="1117311"/>
    <lineage>
        <taxon>Eukaryota</taxon>
        <taxon>Fungi</taxon>
        <taxon>Fungi incertae sedis</taxon>
        <taxon>Mucoromycota</taxon>
        <taxon>Glomeromycotina</taxon>
        <taxon>Glomeromycetes</taxon>
        <taxon>Glomerales</taxon>
        <taxon>Glomeraceae</taxon>
        <taxon>Funneliformis</taxon>
    </lineage>
</organism>
<name>A0A9W4SJX4_9GLOM</name>
<dbReference type="PANTHER" id="PTHR38926">
    <property type="entry name" value="F-BOX DOMAIN CONTAINING PROTEIN, EXPRESSED"/>
    <property type="match status" value="1"/>
</dbReference>
<dbReference type="CDD" id="cd09917">
    <property type="entry name" value="F-box_SF"/>
    <property type="match status" value="1"/>
</dbReference>
<gene>
    <name evidence="2" type="ORF">FWILDA_LOCUS5415</name>
</gene>
<dbReference type="OrthoDB" id="5297217at2759"/>
<comment type="caution">
    <text evidence="2">The sequence shown here is derived from an EMBL/GenBank/DDBJ whole genome shotgun (WGS) entry which is preliminary data.</text>
</comment>
<protein>
    <submittedName>
        <fullName evidence="2">17574_t:CDS:1</fullName>
    </submittedName>
</protein>
<dbReference type="Pfam" id="PF12937">
    <property type="entry name" value="F-box-like"/>
    <property type="match status" value="1"/>
</dbReference>
<dbReference type="InterPro" id="IPR032675">
    <property type="entry name" value="LRR_dom_sf"/>
</dbReference>
<feature type="domain" description="F-box" evidence="1">
    <location>
        <begin position="4"/>
        <end position="46"/>
    </location>
</feature>
<dbReference type="InterPro" id="IPR036047">
    <property type="entry name" value="F-box-like_dom_sf"/>
</dbReference>
<accession>A0A9W4SJX4</accession>
<sequence>MPRELPFDCLNEIFEYLNDDVDGLFSCLLVNRRWSEVSVRILWRRMQSFNTLLACLSDKSKKILSDKRIIISTSILSPPSFHYVAFIKSLCFRKFDLFVKNFLKNQPNFTSPIEEYEIILVIAREIFLMLFNQTSLKSLNFYPSPRYLHMIPLFEYPGVDDCLSKLTELRCGSNLYSEFFYRLSQICQNLQSLKIIIEDCISNGLVDLFSAQKHLKCLDIEYHNLYIRDQPFTKFPDTLIRLRIVGERHHIPYSLISKLSNLQELSITSINEIGGYNNFNILQHITFPQLKILKFECECPYEEYLTKFLEINGKNLKELWICEDMNDSFNLIIVKFCPNLISLRTSFLDGKVESLKVILKSCELLERIHILNDDVILEELELLAIVKEFAPKNFRNLKVGRNNLIWTKGIN</sequence>
<evidence type="ECO:0000259" key="1">
    <source>
        <dbReference type="Pfam" id="PF12937"/>
    </source>
</evidence>
<evidence type="ECO:0000313" key="3">
    <source>
        <dbReference type="Proteomes" id="UP001153678"/>
    </source>
</evidence>
<dbReference type="InterPro" id="IPR001810">
    <property type="entry name" value="F-box_dom"/>
</dbReference>